<dbReference type="InterPro" id="IPR013120">
    <property type="entry name" value="FAR_NAD-bd"/>
</dbReference>
<evidence type="ECO:0000256" key="2">
    <source>
        <dbReference type="ARBA" id="ARBA00022450"/>
    </source>
</evidence>
<evidence type="ECO:0000256" key="1">
    <source>
        <dbReference type="ARBA" id="ARBA00006432"/>
    </source>
</evidence>
<dbReference type="InterPro" id="IPR025110">
    <property type="entry name" value="AMP-bd_C"/>
</dbReference>
<dbReference type="InterPro" id="IPR036291">
    <property type="entry name" value="NAD(P)-bd_dom_sf"/>
</dbReference>
<accession>H6NTF0</accession>
<dbReference type="SUPFAM" id="SSF51735">
    <property type="entry name" value="NAD(P)-binding Rossmann-fold domains"/>
    <property type="match status" value="1"/>
</dbReference>
<dbReference type="InterPro" id="IPR020459">
    <property type="entry name" value="AMP-binding"/>
</dbReference>
<evidence type="ECO:0000313" key="7">
    <source>
        <dbReference type="Proteomes" id="UP000007523"/>
    </source>
</evidence>
<dbReference type="Gene3D" id="3.40.50.980">
    <property type="match status" value="2"/>
</dbReference>
<dbReference type="SUPFAM" id="SSF52777">
    <property type="entry name" value="CoA-dependent acyltransferases"/>
    <property type="match status" value="1"/>
</dbReference>
<dbReference type="Pfam" id="PF00501">
    <property type="entry name" value="AMP-binding"/>
    <property type="match status" value="1"/>
</dbReference>
<dbReference type="NCBIfam" id="TIGR01733">
    <property type="entry name" value="AA-adenyl-dom"/>
    <property type="match status" value="1"/>
</dbReference>
<dbReference type="PROSITE" id="PS00455">
    <property type="entry name" value="AMP_BINDING"/>
    <property type="match status" value="1"/>
</dbReference>
<protein>
    <submittedName>
        <fullName evidence="6">Amino acid adenylation domain-containing protein</fullName>
    </submittedName>
</protein>
<dbReference type="InterPro" id="IPR020845">
    <property type="entry name" value="AMP-binding_CS"/>
</dbReference>
<sequence length="1226" mass="134642">MIPTFHSKLPQAAERALLPFPADYPRRGRTFTYGSLTMELPGRLNERCLVESPQVPFYRSLTVFAAWLYRLSGEKDLTIGVDPGTGETAELVLELTSGQSFTSLEQTVRDLLSYAQKSDAAAYDTVFHWNGAEGQFSSQSLRFGIVRREDRFLLLAEFDASLLKETTVRRYAGYYVTLLEAALDTPEVPFGAVPILTAEDAELYRRMNDTAAAYPEEMTIHGMIEEAAVKFGSRPALSSREGRYTYEELNTRANQVAHLLLAKGLRKGDCVAIYMERSLDTVVSLLGILKAGGAYVPVDPEHPEERCRYILEDTAAPLVLTKAALLDKAVSLASSLGSIRELVAVDTEEVGRYEGTDPDAGTQPDDLAYIIYTSGSTGKPKGALIAHRGAVNLGAAIRRDYGITERDVLTQFATYSFDASVWDTIGALFTGAELYLLSPEERISAEAFAEAVERTGTTIIAILPTVFFNQLAAYLSEEGFRKLSGVRTIMVGGEALYGEQVRAFQSKSDTGIQVVNLYGPTETTVVATSYKVNGRIEEGIANVPIGRPLPNYRIYLVNEEEQLCPVGVPGEMYIASVGLAQGYLKQPEKTAEAFRISPAAGGERVYRSGDIAKLLADGSIEYVSRRDTQIKIRGQRIEIGEIEDSFAQMPNVKDAVVVPKKDADGQNMLVGYFTSKDGAAVEPAEVKGFLATKLPASYVPKLVCQLEAMPLSPTGKIDRKKLATYEHAEAAETREVSAVPVTPMQKLAAEAWKETLHMNQVGLHDSFFEIGGDSLMVIQVLVLLKPQVPGLTIGDLFQYKTLEELAARMEELAGVMEEEEQEQAVWQVTDLGEHPAAAPVPADWRGTAAPSHILLTGGTGYLGSHLLYDLLQNSSAKIYALVRRPSAGSAREKLKQLMSWYFGGSVLQAMMGRVAVIEGDLEQPGLGLSAEDRRVLEKHVDAILHAAADVRHFGDSAQFEKTNVRGTKSLLELAESKPGVRFHHVSTLGVPEDLFLSGQWDRVLDQGGFAPELRLDNLYTNSKLEAEKLVFEAAERGLAVNIYRAGNLTCHSVTGKFQKNIDSNAFYRMFKAMFLLGRAPKANWYVDFTPIDYASRAVVSLATRTDTVGRTFHICNPEQILYSDLIGMIRECGYEVETLEFRRYMDWLFDAAVPKPAEALQLAMAQLEGDGAKDSDVRYGCTVTAAFLREEGITCPPADREFIRRMLAYAAGIGYFPAGTGRLQQA</sequence>
<dbReference type="PROSITE" id="PS50075">
    <property type="entry name" value="CARRIER"/>
    <property type="match status" value="1"/>
</dbReference>
<evidence type="ECO:0000313" key="6">
    <source>
        <dbReference type="EMBL" id="AFC27612.1"/>
    </source>
</evidence>
<dbReference type="PANTHER" id="PTHR44845">
    <property type="entry name" value="CARRIER DOMAIN-CONTAINING PROTEIN"/>
    <property type="match status" value="1"/>
</dbReference>
<dbReference type="PANTHER" id="PTHR44845:SF7">
    <property type="entry name" value="PLIPASTATIN SYNTHASE SUBUNIT D"/>
    <property type="match status" value="1"/>
</dbReference>
<comment type="similarity">
    <text evidence="1">Belongs to the ATP-dependent AMP-binding enzyme family.</text>
</comment>
<dbReference type="PIRSF" id="PIRSF001617">
    <property type="entry name" value="Alpha-AR"/>
    <property type="match status" value="1"/>
</dbReference>
<dbReference type="InterPro" id="IPR009081">
    <property type="entry name" value="PP-bd_ACP"/>
</dbReference>
<dbReference type="PRINTS" id="PR00154">
    <property type="entry name" value="AMPBINDING"/>
</dbReference>
<gene>
    <name evidence="6" type="ORF">PM3016_648</name>
</gene>
<dbReference type="Gene3D" id="1.10.1200.10">
    <property type="entry name" value="ACP-like"/>
    <property type="match status" value="1"/>
</dbReference>
<evidence type="ECO:0000256" key="4">
    <source>
        <dbReference type="ARBA" id="ARBA00023194"/>
    </source>
</evidence>
<dbReference type="InterPro" id="IPR036736">
    <property type="entry name" value="ACP-like_sf"/>
</dbReference>
<dbReference type="EMBL" id="CP003235">
    <property type="protein sequence ID" value="AFC27612.1"/>
    <property type="molecule type" value="Genomic_DNA"/>
</dbReference>
<keyword evidence="2" id="KW-0596">Phosphopantetheine</keyword>
<dbReference type="CDD" id="cd05930">
    <property type="entry name" value="A_NRPS"/>
    <property type="match status" value="1"/>
</dbReference>
<dbReference type="Gene3D" id="2.30.38.10">
    <property type="entry name" value="Luciferase, Domain 3"/>
    <property type="match status" value="1"/>
</dbReference>
<dbReference type="FunFam" id="3.40.50.12780:FF:000012">
    <property type="entry name" value="Non-ribosomal peptide synthetase"/>
    <property type="match status" value="1"/>
</dbReference>
<proteinExistence type="inferred from homology"/>
<name>H6NTF0_9BACL</name>
<feature type="domain" description="Carrier" evidence="5">
    <location>
        <begin position="739"/>
        <end position="813"/>
    </location>
</feature>
<dbReference type="GO" id="GO:0017000">
    <property type="term" value="P:antibiotic biosynthetic process"/>
    <property type="evidence" value="ECO:0007669"/>
    <property type="project" value="UniProtKB-KW"/>
</dbReference>
<dbReference type="PROSITE" id="PS00012">
    <property type="entry name" value="PHOSPHOPANTETHEINE"/>
    <property type="match status" value="1"/>
</dbReference>
<keyword evidence="7" id="KW-1185">Reference proteome</keyword>
<dbReference type="InterPro" id="IPR006162">
    <property type="entry name" value="Ppantetheine_attach_site"/>
</dbReference>
<dbReference type="FunFam" id="3.40.50.980:FF:000001">
    <property type="entry name" value="Non-ribosomal peptide synthetase"/>
    <property type="match status" value="1"/>
</dbReference>
<dbReference type="SUPFAM" id="SSF47336">
    <property type="entry name" value="ACP-like"/>
    <property type="match status" value="1"/>
</dbReference>
<organism evidence="6 7">
    <name type="scientific">Paenibacillus mucilaginosus 3016</name>
    <dbReference type="NCBI Taxonomy" id="1116391"/>
    <lineage>
        <taxon>Bacteria</taxon>
        <taxon>Bacillati</taxon>
        <taxon>Bacillota</taxon>
        <taxon>Bacilli</taxon>
        <taxon>Bacillales</taxon>
        <taxon>Paenibacillaceae</taxon>
        <taxon>Paenibacillus</taxon>
    </lineage>
</organism>
<evidence type="ECO:0000259" key="5">
    <source>
        <dbReference type="PROSITE" id="PS50075"/>
    </source>
</evidence>
<dbReference type="AlphaFoldDB" id="H6NTF0"/>
<keyword evidence="4" id="KW-0045">Antibiotic biosynthesis</keyword>
<dbReference type="InterPro" id="IPR000873">
    <property type="entry name" value="AMP-dep_synth/lig_dom"/>
</dbReference>
<evidence type="ECO:0000256" key="3">
    <source>
        <dbReference type="ARBA" id="ARBA00022553"/>
    </source>
</evidence>
<dbReference type="Pfam" id="PF07993">
    <property type="entry name" value="NAD_binding_4"/>
    <property type="match status" value="1"/>
</dbReference>
<dbReference type="Pfam" id="PF00550">
    <property type="entry name" value="PP-binding"/>
    <property type="match status" value="1"/>
</dbReference>
<dbReference type="Gene3D" id="3.30.300.30">
    <property type="match status" value="1"/>
</dbReference>
<dbReference type="InterPro" id="IPR010080">
    <property type="entry name" value="Thioester_reductase-like_dom"/>
</dbReference>
<dbReference type="InterPro" id="IPR010071">
    <property type="entry name" value="AA_adenyl_dom"/>
</dbReference>
<dbReference type="STRING" id="1116391.PM3016_648"/>
<dbReference type="InterPro" id="IPR045851">
    <property type="entry name" value="AMP-bd_C_sf"/>
</dbReference>
<dbReference type="Gene3D" id="3.40.50.720">
    <property type="entry name" value="NAD(P)-binding Rossmann-like Domain"/>
    <property type="match status" value="1"/>
</dbReference>
<dbReference type="Pfam" id="PF13193">
    <property type="entry name" value="AMP-binding_C"/>
    <property type="match status" value="1"/>
</dbReference>
<dbReference type="Proteomes" id="UP000007523">
    <property type="component" value="Chromosome"/>
</dbReference>
<dbReference type="CDD" id="cd05235">
    <property type="entry name" value="SDR_e1"/>
    <property type="match status" value="1"/>
</dbReference>
<dbReference type="NCBIfam" id="TIGR01746">
    <property type="entry name" value="Thioester-redct"/>
    <property type="match status" value="1"/>
</dbReference>
<reference evidence="6 7" key="1">
    <citation type="journal article" date="2012" name="J. Bacteriol.">
        <title>Complete Genome Sequence of Paenibacillus mucilaginosus 3016, a Bacterium Functional as Microbial Fertilizer.</title>
        <authorList>
            <person name="Ma M."/>
            <person name="Wang Z."/>
            <person name="Li L."/>
            <person name="Jiang X."/>
            <person name="Guan D."/>
            <person name="Cao F."/>
            <person name="Chen H."/>
            <person name="Wang X."/>
            <person name="Shen D."/>
            <person name="Du B."/>
            <person name="Li J."/>
        </authorList>
    </citation>
    <scope>NUCLEOTIDE SEQUENCE [LARGE SCALE GENOMIC DNA]</scope>
    <source>
        <strain evidence="6 7">3016</strain>
    </source>
</reference>
<dbReference type="SUPFAM" id="SSF56801">
    <property type="entry name" value="Acetyl-CoA synthetase-like"/>
    <property type="match status" value="1"/>
</dbReference>
<dbReference type="HOGENOM" id="CLU_000022_2_17_9"/>
<dbReference type="KEGG" id="pmq:PM3016_648"/>
<keyword evidence="3" id="KW-0597">Phosphoprotein</keyword>
<dbReference type="Gene3D" id="3.30.559.30">
    <property type="entry name" value="Nonribosomal peptide synthetase, condensation domain"/>
    <property type="match status" value="1"/>
</dbReference>